<evidence type="ECO:0000313" key="3">
    <source>
        <dbReference type="WBParaSite" id="PDA_v2.g11283.t1"/>
    </source>
</evidence>
<dbReference type="CDD" id="cd06257">
    <property type="entry name" value="DnaJ"/>
    <property type="match status" value="1"/>
</dbReference>
<protein>
    <submittedName>
        <fullName evidence="3">J domain-containing protein</fullName>
    </submittedName>
</protein>
<dbReference type="Proteomes" id="UP000887578">
    <property type="component" value="Unplaced"/>
</dbReference>
<dbReference type="PROSITE" id="PS50076">
    <property type="entry name" value="DNAJ_2"/>
    <property type="match status" value="1"/>
</dbReference>
<dbReference type="InterPro" id="IPR036869">
    <property type="entry name" value="J_dom_sf"/>
</dbReference>
<dbReference type="InterPro" id="IPR001623">
    <property type="entry name" value="DnaJ_domain"/>
</dbReference>
<evidence type="ECO:0000313" key="2">
    <source>
        <dbReference type="Proteomes" id="UP000887578"/>
    </source>
</evidence>
<dbReference type="SUPFAM" id="SSF46565">
    <property type="entry name" value="Chaperone J-domain"/>
    <property type="match status" value="1"/>
</dbReference>
<name>A0A914P0J2_9BILA</name>
<organism evidence="2 3">
    <name type="scientific">Panagrolaimus davidi</name>
    <dbReference type="NCBI Taxonomy" id="227884"/>
    <lineage>
        <taxon>Eukaryota</taxon>
        <taxon>Metazoa</taxon>
        <taxon>Ecdysozoa</taxon>
        <taxon>Nematoda</taxon>
        <taxon>Chromadorea</taxon>
        <taxon>Rhabditida</taxon>
        <taxon>Tylenchina</taxon>
        <taxon>Panagrolaimomorpha</taxon>
        <taxon>Panagrolaimoidea</taxon>
        <taxon>Panagrolaimidae</taxon>
        <taxon>Panagrolaimus</taxon>
    </lineage>
</organism>
<evidence type="ECO:0000259" key="1">
    <source>
        <dbReference type="PROSITE" id="PS50076"/>
    </source>
</evidence>
<feature type="domain" description="J" evidence="1">
    <location>
        <begin position="25"/>
        <end position="81"/>
    </location>
</feature>
<accession>A0A914P0J2</accession>
<dbReference type="Gene3D" id="1.10.287.110">
    <property type="entry name" value="DnaJ domain"/>
    <property type="match status" value="1"/>
</dbReference>
<dbReference type="SMART" id="SM00271">
    <property type="entry name" value="DnaJ"/>
    <property type="match status" value="1"/>
</dbReference>
<keyword evidence="2" id="KW-1185">Reference proteome</keyword>
<sequence length="81" mass="9468">MTAAHFSEEFTQWFFDLPKTEALEKAYNALEVHHTASNSEINRAFRSLSMIYHPDRRSGSEERFMELQIYMAIIKAARGQL</sequence>
<dbReference type="Pfam" id="PF00226">
    <property type="entry name" value="DnaJ"/>
    <property type="match status" value="1"/>
</dbReference>
<dbReference type="AlphaFoldDB" id="A0A914P0J2"/>
<proteinExistence type="predicted"/>
<dbReference type="WBParaSite" id="PDA_v2.g11283.t1">
    <property type="protein sequence ID" value="PDA_v2.g11283.t1"/>
    <property type="gene ID" value="PDA_v2.g11283"/>
</dbReference>
<dbReference type="PRINTS" id="PR00625">
    <property type="entry name" value="JDOMAIN"/>
</dbReference>
<reference evidence="3" key="1">
    <citation type="submission" date="2022-11" db="UniProtKB">
        <authorList>
            <consortium name="WormBaseParasite"/>
        </authorList>
    </citation>
    <scope>IDENTIFICATION</scope>
</reference>